<proteinExistence type="predicted"/>
<dbReference type="AlphaFoldDB" id="A0A0M3HK61"/>
<keyword evidence="1" id="KW-1185">Reference proteome</keyword>
<sequence>MIRRLSNNRPRHAYATKAHPVKRYSTTQLHVSNSDTPRKLGPARDFEASLRLDQPIKSLTHIGNAYCFFEYLSNN</sequence>
<organism evidence="1 2">
    <name type="scientific">Ascaris lumbricoides</name>
    <name type="common">Giant roundworm</name>
    <dbReference type="NCBI Taxonomy" id="6252"/>
    <lineage>
        <taxon>Eukaryota</taxon>
        <taxon>Metazoa</taxon>
        <taxon>Ecdysozoa</taxon>
        <taxon>Nematoda</taxon>
        <taxon>Chromadorea</taxon>
        <taxon>Rhabditida</taxon>
        <taxon>Spirurina</taxon>
        <taxon>Ascaridomorpha</taxon>
        <taxon>Ascaridoidea</taxon>
        <taxon>Ascarididae</taxon>
        <taxon>Ascaris</taxon>
    </lineage>
</organism>
<dbReference type="WBParaSite" id="ALUE_0000190601-mRNA-1">
    <property type="protein sequence ID" value="ALUE_0000190601-mRNA-1"/>
    <property type="gene ID" value="ALUE_0000190601"/>
</dbReference>
<protein>
    <submittedName>
        <fullName evidence="2">Uncharacterized protein</fullName>
    </submittedName>
</protein>
<dbReference type="Proteomes" id="UP000036681">
    <property type="component" value="Unplaced"/>
</dbReference>
<name>A0A0M3HK61_ASCLU</name>
<accession>A0A0M3HK61</accession>
<evidence type="ECO:0000313" key="1">
    <source>
        <dbReference type="Proteomes" id="UP000036681"/>
    </source>
</evidence>
<reference evidence="2" key="1">
    <citation type="submission" date="2017-02" db="UniProtKB">
        <authorList>
            <consortium name="WormBaseParasite"/>
        </authorList>
    </citation>
    <scope>IDENTIFICATION</scope>
</reference>
<evidence type="ECO:0000313" key="2">
    <source>
        <dbReference type="WBParaSite" id="ALUE_0000190601-mRNA-1"/>
    </source>
</evidence>